<dbReference type="STRING" id="882378.RBRH_01281"/>
<evidence type="ECO:0000313" key="2">
    <source>
        <dbReference type="Proteomes" id="UP000007437"/>
    </source>
</evidence>
<reference evidence="1 2" key="1">
    <citation type="journal article" date="2011" name="J. Bacteriol.">
        <title>Complete genome sequence of Burkholderia rhizoxinica, an endosymbiont of Rhizopus microsporus.</title>
        <authorList>
            <person name="Lackner G."/>
            <person name="Moebius N."/>
            <person name="Partida-Martinez L."/>
            <person name="Hertweck C."/>
        </authorList>
    </citation>
    <scope>NUCLEOTIDE SEQUENCE [LARGE SCALE GENOMIC DNA]</scope>
    <source>
        <strain evidence="2">DSM 19002 / CIP 109453 / HKI 454</strain>
    </source>
</reference>
<dbReference type="AlphaFoldDB" id="E5AKV0"/>
<dbReference type="HOGENOM" id="CLU_3395588_0_0_4"/>
<dbReference type="EMBL" id="FR687359">
    <property type="protein sequence ID" value="CBW75907.1"/>
    <property type="molecule type" value="Genomic_DNA"/>
</dbReference>
<evidence type="ECO:0000313" key="1">
    <source>
        <dbReference type="EMBL" id="CBW75907.1"/>
    </source>
</evidence>
<organism evidence="1 2">
    <name type="scientific">Mycetohabitans rhizoxinica (strain DSM 19002 / CIP 109453 / HKI 454)</name>
    <name type="common">Paraburkholderia rhizoxinica</name>
    <dbReference type="NCBI Taxonomy" id="882378"/>
    <lineage>
        <taxon>Bacteria</taxon>
        <taxon>Pseudomonadati</taxon>
        <taxon>Pseudomonadota</taxon>
        <taxon>Betaproteobacteria</taxon>
        <taxon>Burkholderiales</taxon>
        <taxon>Burkholderiaceae</taxon>
        <taxon>Mycetohabitans</taxon>
    </lineage>
</organism>
<sequence length="31" mass="3601">MVPGRWWCQGDEYRLGFGRCSRTVLSALKLD</sequence>
<protein>
    <submittedName>
        <fullName evidence="1">Uncharacterized protein</fullName>
    </submittedName>
</protein>
<name>E5AKV0_MYCRK</name>
<gene>
    <name evidence="1" type="ordered locus">RBRH_01281</name>
</gene>
<accession>E5AKV0</accession>
<dbReference type="Proteomes" id="UP000007437">
    <property type="component" value="Chromosome"/>
</dbReference>
<dbReference type="KEGG" id="brh:RBRH_01281"/>
<proteinExistence type="predicted"/>